<sequence>MISILCSAFKYQYGDKVQFGTSIAKEKMHSAVDKLYKMGVVTKDAKIDRDQPLGVHHISIMVQAMFNKALSDAATSWDATIQFSLFLVLQPALNCRVGDILAPGYEDSLEKPKPALW</sequence>
<protein>
    <submittedName>
        <fullName evidence="1">Uncharacterized protein</fullName>
    </submittedName>
</protein>
<name>A0A1Y2LXF7_EPING</name>
<accession>A0A1Y2LXF7</accession>
<evidence type="ECO:0000313" key="2">
    <source>
        <dbReference type="Proteomes" id="UP000193240"/>
    </source>
</evidence>
<proteinExistence type="predicted"/>
<gene>
    <name evidence="1" type="ORF">B5807_06462</name>
</gene>
<evidence type="ECO:0000313" key="1">
    <source>
        <dbReference type="EMBL" id="OSS47867.1"/>
    </source>
</evidence>
<dbReference type="Proteomes" id="UP000193240">
    <property type="component" value="Unassembled WGS sequence"/>
</dbReference>
<keyword evidence="2" id="KW-1185">Reference proteome</keyword>
<organism evidence="1 2">
    <name type="scientific">Epicoccum nigrum</name>
    <name type="common">Soil fungus</name>
    <name type="synonym">Epicoccum purpurascens</name>
    <dbReference type="NCBI Taxonomy" id="105696"/>
    <lineage>
        <taxon>Eukaryota</taxon>
        <taxon>Fungi</taxon>
        <taxon>Dikarya</taxon>
        <taxon>Ascomycota</taxon>
        <taxon>Pezizomycotina</taxon>
        <taxon>Dothideomycetes</taxon>
        <taxon>Pleosporomycetidae</taxon>
        <taxon>Pleosporales</taxon>
        <taxon>Pleosporineae</taxon>
        <taxon>Didymellaceae</taxon>
        <taxon>Epicoccum</taxon>
    </lineage>
</organism>
<dbReference type="InParanoid" id="A0A1Y2LXF7"/>
<dbReference type="AlphaFoldDB" id="A0A1Y2LXF7"/>
<dbReference type="EMBL" id="KZ107847">
    <property type="protein sequence ID" value="OSS47867.1"/>
    <property type="molecule type" value="Genomic_DNA"/>
</dbReference>
<reference evidence="1 2" key="1">
    <citation type="journal article" date="2017" name="Genome Announc.">
        <title>Genome sequence of the saprophytic ascomycete Epicoccum nigrum ICMP 19927 strain isolated from New Zealand.</title>
        <authorList>
            <person name="Fokin M."/>
            <person name="Fleetwood D."/>
            <person name="Weir B.S."/>
            <person name="Villas-Boas S.G."/>
        </authorList>
    </citation>
    <scope>NUCLEOTIDE SEQUENCE [LARGE SCALE GENOMIC DNA]</scope>
    <source>
        <strain evidence="1 2">ICMP 19927</strain>
    </source>
</reference>